<evidence type="ECO:0000313" key="2">
    <source>
        <dbReference type="EMBL" id="GMS82488.1"/>
    </source>
</evidence>
<reference evidence="2" key="1">
    <citation type="submission" date="2023-10" db="EMBL/GenBank/DDBJ databases">
        <title>Genome assembly of Pristionchus species.</title>
        <authorList>
            <person name="Yoshida K."/>
            <person name="Sommer R.J."/>
        </authorList>
    </citation>
    <scope>NUCLEOTIDE SEQUENCE</scope>
    <source>
        <strain evidence="2">RS0144</strain>
    </source>
</reference>
<organism evidence="2 3">
    <name type="scientific">Pristionchus entomophagus</name>
    <dbReference type="NCBI Taxonomy" id="358040"/>
    <lineage>
        <taxon>Eukaryota</taxon>
        <taxon>Metazoa</taxon>
        <taxon>Ecdysozoa</taxon>
        <taxon>Nematoda</taxon>
        <taxon>Chromadorea</taxon>
        <taxon>Rhabditida</taxon>
        <taxon>Rhabditina</taxon>
        <taxon>Diplogasteromorpha</taxon>
        <taxon>Diplogasteroidea</taxon>
        <taxon>Neodiplogasteridae</taxon>
        <taxon>Pristionchus</taxon>
    </lineage>
</organism>
<feature type="region of interest" description="Disordered" evidence="1">
    <location>
        <begin position="1"/>
        <end position="29"/>
    </location>
</feature>
<keyword evidence="3" id="KW-1185">Reference proteome</keyword>
<evidence type="ECO:0000256" key="1">
    <source>
        <dbReference type="SAM" id="MobiDB-lite"/>
    </source>
</evidence>
<dbReference type="EMBL" id="BTSX01000002">
    <property type="protein sequence ID" value="GMS82488.1"/>
    <property type="molecule type" value="Genomic_DNA"/>
</dbReference>
<comment type="caution">
    <text evidence="2">The sequence shown here is derived from an EMBL/GenBank/DDBJ whole genome shotgun (WGS) entry which is preliminary data.</text>
</comment>
<feature type="non-terminal residue" evidence="2">
    <location>
        <position position="1"/>
    </location>
</feature>
<sequence length="222" mass="24675">FSAPQPEPEMPSVASITRGHRVRSHSQPHRPRLISDIMESNKNSPLANLMRKSSTGTSACTSFSHRIPLLNLQYVSLARSIPRSTSDASQRLRQSFDSISEDHLCTPASVFPRRESKDSKEEAGIYQSMEPTDDAKIRQIEQLMRGEMPGYRSASPSRSGSFAEETEDSGGTIIAFDDVRRNSSIRNLSLMLQHSPKDFVSIKCELLCSMSGVINSILIFTI</sequence>
<evidence type="ECO:0000313" key="3">
    <source>
        <dbReference type="Proteomes" id="UP001432027"/>
    </source>
</evidence>
<name>A0AAV5SHF4_9BILA</name>
<protein>
    <submittedName>
        <fullName evidence="2">Uncharacterized protein</fullName>
    </submittedName>
</protein>
<feature type="compositionally biased region" description="Basic residues" evidence="1">
    <location>
        <begin position="18"/>
        <end position="29"/>
    </location>
</feature>
<gene>
    <name evidence="2" type="ORF">PENTCL1PPCAC_4663</name>
</gene>
<accession>A0AAV5SHF4</accession>
<dbReference type="Proteomes" id="UP001432027">
    <property type="component" value="Unassembled WGS sequence"/>
</dbReference>
<dbReference type="AlphaFoldDB" id="A0AAV5SHF4"/>
<proteinExistence type="predicted"/>